<keyword evidence="1" id="KW-0808">Transferase</keyword>
<dbReference type="PROSITE" id="PS00108">
    <property type="entry name" value="PROTEIN_KINASE_ST"/>
    <property type="match status" value="1"/>
</dbReference>
<accession>A0AAW1REF7</accession>
<dbReference type="InterPro" id="IPR050339">
    <property type="entry name" value="CC_SR_Kinase"/>
</dbReference>
<dbReference type="GO" id="GO:0004672">
    <property type="term" value="F:protein kinase activity"/>
    <property type="evidence" value="ECO:0007669"/>
    <property type="project" value="InterPro"/>
</dbReference>
<feature type="domain" description="Protein kinase" evidence="6">
    <location>
        <begin position="1"/>
        <end position="203"/>
    </location>
</feature>
<evidence type="ECO:0000313" key="8">
    <source>
        <dbReference type="Proteomes" id="UP001438707"/>
    </source>
</evidence>
<keyword evidence="3" id="KW-0418">Kinase</keyword>
<dbReference type="Gene3D" id="1.10.510.10">
    <property type="entry name" value="Transferase(Phosphotransferase) domain 1"/>
    <property type="match status" value="1"/>
</dbReference>
<evidence type="ECO:0000256" key="3">
    <source>
        <dbReference type="ARBA" id="ARBA00022777"/>
    </source>
</evidence>
<sequence>MNVPKGPRNGNGSKSCLAVLEAEAAAYAKLRQRGRQHPNIVRAAGNTCHLLPVDMVPFPEDHADQQLQQEQPDQYQPTVTHLALELCEGGSLASYIDAQPGFSERLQQEPAAILEFLRLMHGTASGLAHLHAQRICHLDLKTENILLGRPQHASSSAAASTASGHCWTPKLADLGLALRPHAATGTIDLGAGNYSSTLIITLI</sequence>
<dbReference type="EMBL" id="JALJOS010000012">
    <property type="protein sequence ID" value="KAK9832134.1"/>
    <property type="molecule type" value="Genomic_DNA"/>
</dbReference>
<dbReference type="PROSITE" id="PS50011">
    <property type="entry name" value="PROTEIN_KINASE_DOM"/>
    <property type="match status" value="1"/>
</dbReference>
<dbReference type="AlphaFoldDB" id="A0AAW1REF7"/>
<dbReference type="GO" id="GO:0005634">
    <property type="term" value="C:nucleus"/>
    <property type="evidence" value="ECO:0007669"/>
    <property type="project" value="TreeGrafter"/>
</dbReference>
<dbReference type="GO" id="GO:0005524">
    <property type="term" value="F:ATP binding"/>
    <property type="evidence" value="ECO:0007669"/>
    <property type="project" value="UniProtKB-KW"/>
</dbReference>
<proteinExistence type="inferred from homology"/>
<dbReference type="InterPro" id="IPR011009">
    <property type="entry name" value="Kinase-like_dom_sf"/>
</dbReference>
<comment type="similarity">
    <text evidence="5">Belongs to the protein kinase superfamily. Ser/Thr protein kinase family. GCN2 subfamily.</text>
</comment>
<keyword evidence="2" id="KW-0547">Nucleotide-binding</keyword>
<reference evidence="7 8" key="1">
    <citation type="journal article" date="2024" name="Nat. Commun.">
        <title>Phylogenomics reveals the evolutionary origins of lichenization in chlorophyte algae.</title>
        <authorList>
            <person name="Puginier C."/>
            <person name="Libourel C."/>
            <person name="Otte J."/>
            <person name="Skaloud P."/>
            <person name="Haon M."/>
            <person name="Grisel S."/>
            <person name="Petersen M."/>
            <person name="Berrin J.G."/>
            <person name="Delaux P.M."/>
            <person name="Dal Grande F."/>
            <person name="Keller J."/>
        </authorList>
    </citation>
    <scope>NUCLEOTIDE SEQUENCE [LARGE SCALE GENOMIC DNA]</scope>
    <source>
        <strain evidence="7 8">SAG 2145</strain>
    </source>
</reference>
<keyword evidence="8" id="KW-1185">Reference proteome</keyword>
<evidence type="ECO:0000313" key="7">
    <source>
        <dbReference type="EMBL" id="KAK9832134.1"/>
    </source>
</evidence>
<evidence type="ECO:0000259" key="6">
    <source>
        <dbReference type="PROSITE" id="PS50011"/>
    </source>
</evidence>
<gene>
    <name evidence="7" type="ORF">WJX74_000260</name>
</gene>
<evidence type="ECO:0000256" key="1">
    <source>
        <dbReference type="ARBA" id="ARBA00022679"/>
    </source>
</evidence>
<dbReference type="GO" id="GO:0005737">
    <property type="term" value="C:cytoplasm"/>
    <property type="evidence" value="ECO:0007669"/>
    <property type="project" value="TreeGrafter"/>
</dbReference>
<dbReference type="PANTHER" id="PTHR11042">
    <property type="entry name" value="EUKARYOTIC TRANSLATION INITIATION FACTOR 2-ALPHA KINASE EIF2-ALPHA KINASE -RELATED"/>
    <property type="match status" value="1"/>
</dbReference>
<dbReference type="Pfam" id="PF00069">
    <property type="entry name" value="Pkinase"/>
    <property type="match status" value="1"/>
</dbReference>
<dbReference type="Proteomes" id="UP001438707">
    <property type="component" value="Unassembled WGS sequence"/>
</dbReference>
<dbReference type="InterPro" id="IPR008271">
    <property type="entry name" value="Ser/Thr_kinase_AS"/>
</dbReference>
<dbReference type="InterPro" id="IPR000719">
    <property type="entry name" value="Prot_kinase_dom"/>
</dbReference>
<evidence type="ECO:0000256" key="4">
    <source>
        <dbReference type="ARBA" id="ARBA00022840"/>
    </source>
</evidence>
<evidence type="ECO:0000256" key="2">
    <source>
        <dbReference type="ARBA" id="ARBA00022741"/>
    </source>
</evidence>
<protein>
    <recommendedName>
        <fullName evidence="6">Protein kinase domain-containing protein</fullName>
    </recommendedName>
</protein>
<keyword evidence="4" id="KW-0067">ATP-binding</keyword>
<comment type="caution">
    <text evidence="7">The sequence shown here is derived from an EMBL/GenBank/DDBJ whole genome shotgun (WGS) entry which is preliminary data.</text>
</comment>
<organism evidence="7 8">
    <name type="scientific">Apatococcus lobatus</name>
    <dbReference type="NCBI Taxonomy" id="904363"/>
    <lineage>
        <taxon>Eukaryota</taxon>
        <taxon>Viridiplantae</taxon>
        <taxon>Chlorophyta</taxon>
        <taxon>core chlorophytes</taxon>
        <taxon>Trebouxiophyceae</taxon>
        <taxon>Chlorellales</taxon>
        <taxon>Chlorellaceae</taxon>
        <taxon>Apatococcus</taxon>
    </lineage>
</organism>
<evidence type="ECO:0000256" key="5">
    <source>
        <dbReference type="ARBA" id="ARBA00037982"/>
    </source>
</evidence>
<dbReference type="SUPFAM" id="SSF56112">
    <property type="entry name" value="Protein kinase-like (PK-like)"/>
    <property type="match status" value="1"/>
</dbReference>
<name>A0AAW1REF7_9CHLO</name>